<dbReference type="STRING" id="123214.PERMA_0315"/>
<protein>
    <submittedName>
        <fullName evidence="2">Uncharacterized protein</fullName>
    </submittedName>
</protein>
<dbReference type="RefSeq" id="WP_012675854.1">
    <property type="nucleotide sequence ID" value="NC_012440.1"/>
</dbReference>
<organism evidence="2 3">
    <name type="scientific">Persephonella marina (strain DSM 14350 / EX-H1)</name>
    <dbReference type="NCBI Taxonomy" id="123214"/>
    <lineage>
        <taxon>Bacteria</taxon>
        <taxon>Pseudomonadati</taxon>
        <taxon>Aquificota</taxon>
        <taxon>Aquificia</taxon>
        <taxon>Aquificales</taxon>
        <taxon>Hydrogenothermaceae</taxon>
        <taxon>Persephonella</taxon>
    </lineage>
</organism>
<dbReference type="HOGENOM" id="CLU_155873_0_0_0"/>
<evidence type="ECO:0000313" key="2">
    <source>
        <dbReference type="EMBL" id="ACO03615.1"/>
    </source>
</evidence>
<evidence type="ECO:0000256" key="1">
    <source>
        <dbReference type="SAM" id="Phobius"/>
    </source>
</evidence>
<proteinExistence type="predicted"/>
<evidence type="ECO:0000313" key="3">
    <source>
        <dbReference type="Proteomes" id="UP000001366"/>
    </source>
</evidence>
<dbReference type="OrthoDB" id="14312at2"/>
<dbReference type="EMBL" id="CP001230">
    <property type="protein sequence ID" value="ACO03615.1"/>
    <property type="molecule type" value="Genomic_DNA"/>
</dbReference>
<feature type="transmembrane region" description="Helical" evidence="1">
    <location>
        <begin position="45"/>
        <end position="68"/>
    </location>
</feature>
<keyword evidence="1" id="KW-0472">Membrane</keyword>
<name>C0QTU3_PERMH</name>
<reference evidence="2 3" key="1">
    <citation type="journal article" date="2009" name="J. Bacteriol.">
        <title>Complete and draft genome sequences of six members of the Aquificales.</title>
        <authorList>
            <person name="Reysenbach A.L."/>
            <person name="Hamamura N."/>
            <person name="Podar M."/>
            <person name="Griffiths E."/>
            <person name="Ferreira S."/>
            <person name="Hochstein R."/>
            <person name="Heidelberg J."/>
            <person name="Johnson J."/>
            <person name="Mead D."/>
            <person name="Pohorille A."/>
            <person name="Sarmiento M."/>
            <person name="Schweighofer K."/>
            <person name="Seshadri R."/>
            <person name="Voytek M.A."/>
        </authorList>
    </citation>
    <scope>NUCLEOTIDE SEQUENCE [LARGE SCALE GENOMIC DNA]</scope>
    <source>
        <strain evidence="3">DSM 14350 / EX-H1</strain>
    </source>
</reference>
<dbReference type="PaxDb" id="123214-PERMA_0315"/>
<sequence>MEIGGFLWKISYMLHVISNAAFFGATLLAVIACDTICTGKNLKAYLKLSSVFVTFTGLTGILLLSILSMSGMDDLTNNPVGQSVLVMIASYTLVLFIFTLVVIYKGGEARIYKKMFSIMLISYLVAYLSRTYLTT</sequence>
<accession>C0QTU3</accession>
<dbReference type="Proteomes" id="UP000001366">
    <property type="component" value="Chromosome"/>
</dbReference>
<dbReference type="KEGG" id="pmx:PERMA_0315"/>
<feature type="transmembrane region" description="Helical" evidence="1">
    <location>
        <begin position="80"/>
        <end position="103"/>
    </location>
</feature>
<keyword evidence="1" id="KW-1133">Transmembrane helix</keyword>
<gene>
    <name evidence="2" type="ordered locus">PERMA_0315</name>
</gene>
<dbReference type="eggNOG" id="ENOG502ZGH2">
    <property type="taxonomic scope" value="Bacteria"/>
</dbReference>
<feature type="transmembrane region" description="Helical" evidence="1">
    <location>
        <begin position="115"/>
        <end position="133"/>
    </location>
</feature>
<keyword evidence="3" id="KW-1185">Reference proteome</keyword>
<feature type="transmembrane region" description="Helical" evidence="1">
    <location>
        <begin position="12"/>
        <end position="33"/>
    </location>
</feature>
<keyword evidence="1" id="KW-0812">Transmembrane</keyword>
<dbReference type="AlphaFoldDB" id="C0QTU3"/>